<feature type="transmembrane region" description="Helical" evidence="9">
    <location>
        <begin position="281"/>
        <end position="301"/>
    </location>
</feature>
<feature type="domain" description="GGDEF" evidence="10">
    <location>
        <begin position="391"/>
        <end position="517"/>
    </location>
</feature>
<protein>
    <recommendedName>
        <fullName evidence="3">diguanylate cyclase</fullName>
        <ecNumber evidence="3">2.7.7.65</ecNumber>
    </recommendedName>
</protein>
<dbReference type="CDD" id="cd18773">
    <property type="entry name" value="PDC1_HK_sensor"/>
    <property type="match status" value="1"/>
</dbReference>
<dbReference type="CDD" id="cd12912">
    <property type="entry name" value="PDC2_MCP_like"/>
    <property type="match status" value="1"/>
</dbReference>
<dbReference type="InterPro" id="IPR043128">
    <property type="entry name" value="Rev_trsase/Diguanyl_cyclase"/>
</dbReference>
<accession>A0A1G6HG49</accession>
<dbReference type="PANTHER" id="PTHR45138">
    <property type="entry name" value="REGULATORY COMPONENTS OF SENSORY TRANSDUCTION SYSTEM"/>
    <property type="match status" value="1"/>
</dbReference>
<evidence type="ECO:0000259" key="10">
    <source>
        <dbReference type="PROSITE" id="PS50887"/>
    </source>
</evidence>
<comment type="subcellular location">
    <subcellularLocation>
        <location evidence="2">Cell membrane</location>
        <topology evidence="2">Multi-pass membrane protein</topology>
    </subcellularLocation>
</comment>
<evidence type="ECO:0000256" key="5">
    <source>
        <dbReference type="ARBA" id="ARBA00022692"/>
    </source>
</evidence>
<proteinExistence type="predicted"/>
<dbReference type="Pfam" id="PF02743">
    <property type="entry name" value="dCache_1"/>
    <property type="match status" value="1"/>
</dbReference>
<feature type="transmembrane region" description="Helical" evidence="9">
    <location>
        <begin position="12"/>
        <end position="35"/>
    </location>
</feature>
<evidence type="ECO:0000256" key="7">
    <source>
        <dbReference type="ARBA" id="ARBA00023136"/>
    </source>
</evidence>
<dbReference type="Gene3D" id="3.30.70.270">
    <property type="match status" value="1"/>
</dbReference>
<comment type="catalytic activity">
    <reaction evidence="8">
        <text>2 GTP = 3',3'-c-di-GMP + 2 diphosphate</text>
        <dbReference type="Rhea" id="RHEA:24898"/>
        <dbReference type="ChEBI" id="CHEBI:33019"/>
        <dbReference type="ChEBI" id="CHEBI:37565"/>
        <dbReference type="ChEBI" id="CHEBI:58805"/>
        <dbReference type="EC" id="2.7.7.65"/>
    </reaction>
</comment>
<evidence type="ECO:0000256" key="9">
    <source>
        <dbReference type="SAM" id="Phobius"/>
    </source>
</evidence>
<name>A0A1G6HG49_9GAMM</name>
<gene>
    <name evidence="11" type="ORF">SAMN05421749_102196</name>
</gene>
<dbReference type="CDD" id="cd01949">
    <property type="entry name" value="GGDEF"/>
    <property type="match status" value="1"/>
</dbReference>
<keyword evidence="4" id="KW-1003">Cell membrane</keyword>
<dbReference type="GO" id="GO:0005886">
    <property type="term" value="C:plasma membrane"/>
    <property type="evidence" value="ECO:0007669"/>
    <property type="project" value="UniProtKB-SubCell"/>
</dbReference>
<dbReference type="GO" id="GO:0052621">
    <property type="term" value="F:diguanylate cyclase activity"/>
    <property type="evidence" value="ECO:0007669"/>
    <property type="project" value="UniProtKB-EC"/>
</dbReference>
<evidence type="ECO:0000256" key="2">
    <source>
        <dbReference type="ARBA" id="ARBA00004651"/>
    </source>
</evidence>
<dbReference type="RefSeq" id="WP_244515960.1">
    <property type="nucleotide sequence ID" value="NZ_FMYK01000002.1"/>
</dbReference>
<evidence type="ECO:0000313" key="12">
    <source>
        <dbReference type="Proteomes" id="UP000242317"/>
    </source>
</evidence>
<keyword evidence="12" id="KW-1185">Reference proteome</keyword>
<keyword evidence="7 9" id="KW-0472">Membrane</keyword>
<dbReference type="PROSITE" id="PS50887">
    <property type="entry name" value="GGDEF"/>
    <property type="match status" value="1"/>
</dbReference>
<dbReference type="EMBL" id="FMYK01000002">
    <property type="protein sequence ID" value="SDB93133.1"/>
    <property type="molecule type" value="Genomic_DNA"/>
</dbReference>
<evidence type="ECO:0000313" key="11">
    <source>
        <dbReference type="EMBL" id="SDB93133.1"/>
    </source>
</evidence>
<dbReference type="SUPFAM" id="SSF103190">
    <property type="entry name" value="Sensory domain-like"/>
    <property type="match status" value="1"/>
</dbReference>
<dbReference type="Gene3D" id="3.30.450.20">
    <property type="entry name" value="PAS domain"/>
    <property type="match status" value="1"/>
</dbReference>
<dbReference type="InterPro" id="IPR033479">
    <property type="entry name" value="dCache_1"/>
</dbReference>
<evidence type="ECO:0000256" key="8">
    <source>
        <dbReference type="ARBA" id="ARBA00034247"/>
    </source>
</evidence>
<dbReference type="EC" id="2.7.7.65" evidence="3"/>
<evidence type="ECO:0000256" key="6">
    <source>
        <dbReference type="ARBA" id="ARBA00022989"/>
    </source>
</evidence>
<dbReference type="InterPro" id="IPR000160">
    <property type="entry name" value="GGDEF_dom"/>
</dbReference>
<comment type="cofactor">
    <cofactor evidence="1">
        <name>Mg(2+)</name>
        <dbReference type="ChEBI" id="CHEBI:18420"/>
    </cofactor>
</comment>
<dbReference type="Proteomes" id="UP000242317">
    <property type="component" value="Unassembled WGS sequence"/>
</dbReference>
<dbReference type="InterPro" id="IPR029151">
    <property type="entry name" value="Sensor-like_sf"/>
</dbReference>
<keyword evidence="6 9" id="KW-1133">Transmembrane helix</keyword>
<dbReference type="Gene3D" id="6.10.340.10">
    <property type="match status" value="1"/>
</dbReference>
<dbReference type="SMART" id="SM00267">
    <property type="entry name" value="GGDEF"/>
    <property type="match status" value="1"/>
</dbReference>
<evidence type="ECO:0000256" key="3">
    <source>
        <dbReference type="ARBA" id="ARBA00012528"/>
    </source>
</evidence>
<evidence type="ECO:0000256" key="4">
    <source>
        <dbReference type="ARBA" id="ARBA00022475"/>
    </source>
</evidence>
<dbReference type="Pfam" id="PF00990">
    <property type="entry name" value="GGDEF"/>
    <property type="match status" value="1"/>
</dbReference>
<reference evidence="12" key="1">
    <citation type="submission" date="2016-09" db="EMBL/GenBank/DDBJ databases">
        <authorList>
            <person name="Varghese N."/>
            <person name="Submissions S."/>
        </authorList>
    </citation>
    <scope>NUCLEOTIDE SEQUENCE [LARGE SCALE GENOMIC DNA]</scope>
    <source>
        <strain evidence="12">ANC 3699</strain>
    </source>
</reference>
<dbReference type="AlphaFoldDB" id="A0A1G6HG49"/>
<keyword evidence="5 9" id="KW-0812">Transmembrane</keyword>
<dbReference type="InterPro" id="IPR029787">
    <property type="entry name" value="Nucleotide_cyclase"/>
</dbReference>
<organism evidence="11 12">
    <name type="scientific">Acinetobacter marinus</name>
    <dbReference type="NCBI Taxonomy" id="281375"/>
    <lineage>
        <taxon>Bacteria</taxon>
        <taxon>Pseudomonadati</taxon>
        <taxon>Pseudomonadota</taxon>
        <taxon>Gammaproteobacteria</taxon>
        <taxon>Moraxellales</taxon>
        <taxon>Moraxellaceae</taxon>
        <taxon>Acinetobacter</taxon>
    </lineage>
</organism>
<dbReference type="SUPFAM" id="SSF55073">
    <property type="entry name" value="Nucleotide cyclase"/>
    <property type="match status" value="1"/>
</dbReference>
<dbReference type="FunFam" id="3.30.70.270:FF:000001">
    <property type="entry name" value="Diguanylate cyclase domain protein"/>
    <property type="match status" value="1"/>
</dbReference>
<dbReference type="NCBIfam" id="TIGR00254">
    <property type="entry name" value="GGDEF"/>
    <property type="match status" value="1"/>
</dbReference>
<evidence type="ECO:0000256" key="1">
    <source>
        <dbReference type="ARBA" id="ARBA00001946"/>
    </source>
</evidence>
<dbReference type="PANTHER" id="PTHR45138:SF9">
    <property type="entry name" value="DIGUANYLATE CYCLASE DGCM-RELATED"/>
    <property type="match status" value="1"/>
</dbReference>
<sequence>MSRITKLNLKKLILSLVIFSIATLFVISLIVNYFIQRNQLIGSALAVHEEYAHKIANSTELHFYNIQLELKYSAMVLGQADHDDVKIQQELTRILKQSPYFDSVGYSDAQGYLQSFAPISLPLKKGQKLTTLGTQLSIQKRDSLITPPYTSNLNNFVIFISEPVFDQNGTYIGFIGGNIYLKQPNFINQLLTSQYGFQNNYIYVLDETGRIIFHPDPNRIGDSAQGNTGLETMLTKKAGHLRLINSQGVDNIAGFARIKSPNWTVVSQQPTKQLLDQASNLLTKVILGMLFFYLLIFFIIWRFSYLIAQPLSELADSASQLNQAEAKHNIAQIQPWYFEVAQFKRALLASAEHFQQTVEELNTIVKTDPLTGFYNRRGMQTFVQRFQNNRTPFSILAIDIDHFKKINDEHGHAEGDRILQLVAEQIQTQCRDQDLCCRIGGEEFIVLLPNAPYRLAQKVAQRILKKRAQEELDVMGKVTVSIGIAHWPSQSEDIDGVFELADQRLYQAKADGRNCIR</sequence>
<dbReference type="InterPro" id="IPR050469">
    <property type="entry name" value="Diguanylate_Cyclase"/>
</dbReference>